<feature type="transmembrane region" description="Helical" evidence="1">
    <location>
        <begin position="43"/>
        <end position="62"/>
    </location>
</feature>
<comment type="caution">
    <text evidence="3">The sequence shown here is derived from an EMBL/GenBank/DDBJ whole genome shotgun (WGS) entry which is preliminary data.</text>
</comment>
<evidence type="ECO:0000313" key="3">
    <source>
        <dbReference type="EMBL" id="RKE45607.1"/>
    </source>
</evidence>
<evidence type="ECO:0000259" key="2">
    <source>
        <dbReference type="Pfam" id="PF02517"/>
    </source>
</evidence>
<feature type="transmembrane region" description="Helical" evidence="1">
    <location>
        <begin position="112"/>
        <end position="132"/>
    </location>
</feature>
<dbReference type="GO" id="GO:0004175">
    <property type="term" value="F:endopeptidase activity"/>
    <property type="evidence" value="ECO:0007669"/>
    <property type="project" value="UniProtKB-ARBA"/>
</dbReference>
<dbReference type="InterPro" id="IPR003675">
    <property type="entry name" value="Rce1/LyrA-like_dom"/>
</dbReference>
<dbReference type="PANTHER" id="PTHR36435:SF1">
    <property type="entry name" value="CAAX AMINO TERMINAL PROTEASE FAMILY PROTEIN"/>
    <property type="match status" value="1"/>
</dbReference>
<feature type="domain" description="CAAX prenyl protease 2/Lysostaphin resistance protein A-like" evidence="2">
    <location>
        <begin position="113"/>
        <end position="206"/>
    </location>
</feature>
<evidence type="ECO:0000256" key="1">
    <source>
        <dbReference type="SAM" id="Phobius"/>
    </source>
</evidence>
<protein>
    <recommendedName>
        <fullName evidence="2">CAAX prenyl protease 2/Lysostaphin resistance protein A-like domain-containing protein</fullName>
    </recommendedName>
</protein>
<evidence type="ECO:0000313" key="4">
    <source>
        <dbReference type="Proteomes" id="UP000286246"/>
    </source>
</evidence>
<proteinExistence type="predicted"/>
<feature type="transmembrane region" description="Helical" evidence="1">
    <location>
        <begin position="144"/>
        <end position="161"/>
    </location>
</feature>
<feature type="transmembrane region" description="Helical" evidence="1">
    <location>
        <begin position="74"/>
        <end position="100"/>
    </location>
</feature>
<keyword evidence="1" id="KW-1133">Transmembrane helix</keyword>
<keyword evidence="1" id="KW-0472">Membrane</keyword>
<dbReference type="Pfam" id="PF02517">
    <property type="entry name" value="Rce1-like"/>
    <property type="match status" value="1"/>
</dbReference>
<keyword evidence="4" id="KW-1185">Reference proteome</keyword>
<name>A0A420AME0_SPHD1</name>
<dbReference type="RefSeq" id="WP_120261341.1">
    <property type="nucleotide sequence ID" value="NZ_RAPY01000005.1"/>
</dbReference>
<accession>A0A420AME0</accession>
<organism evidence="3 4">
    <name type="scientific">Sphingobacterium detergens</name>
    <dbReference type="NCBI Taxonomy" id="1145106"/>
    <lineage>
        <taxon>Bacteria</taxon>
        <taxon>Pseudomonadati</taxon>
        <taxon>Bacteroidota</taxon>
        <taxon>Sphingobacteriia</taxon>
        <taxon>Sphingobacteriales</taxon>
        <taxon>Sphingobacteriaceae</taxon>
        <taxon>Sphingobacterium</taxon>
    </lineage>
</organism>
<dbReference type="OrthoDB" id="6301065at2"/>
<gene>
    <name evidence="3" type="ORF">DFQ12_4687</name>
</gene>
<dbReference type="InterPro" id="IPR052710">
    <property type="entry name" value="CAAX_protease"/>
</dbReference>
<dbReference type="GO" id="GO:0080120">
    <property type="term" value="P:CAAX-box protein maturation"/>
    <property type="evidence" value="ECO:0007669"/>
    <property type="project" value="UniProtKB-ARBA"/>
</dbReference>
<feature type="transmembrane region" description="Helical" evidence="1">
    <location>
        <begin position="167"/>
        <end position="187"/>
    </location>
</feature>
<dbReference type="AlphaFoldDB" id="A0A420AME0"/>
<dbReference type="PANTHER" id="PTHR36435">
    <property type="entry name" value="SLR1288 PROTEIN"/>
    <property type="match status" value="1"/>
</dbReference>
<reference evidence="3 4" key="1">
    <citation type="submission" date="2018-09" db="EMBL/GenBank/DDBJ databases">
        <title>Genomic Encyclopedia of Type Strains, Phase III (KMG-III): the genomes of soil and plant-associated and newly described type strains.</title>
        <authorList>
            <person name="Whitman W."/>
        </authorList>
    </citation>
    <scope>NUCLEOTIDE SEQUENCE [LARGE SCALE GENOMIC DNA]</scope>
    <source>
        <strain evidence="3 4">CECT 7938</strain>
    </source>
</reference>
<feature type="transmembrane region" description="Helical" evidence="1">
    <location>
        <begin position="194"/>
        <end position="211"/>
    </location>
</feature>
<dbReference type="EMBL" id="RAPY01000005">
    <property type="protein sequence ID" value="RKE45607.1"/>
    <property type="molecule type" value="Genomic_DNA"/>
</dbReference>
<dbReference type="Proteomes" id="UP000286246">
    <property type="component" value="Unassembled WGS sequence"/>
</dbReference>
<keyword evidence="1" id="KW-0812">Transmembrane</keyword>
<feature type="transmembrane region" description="Helical" evidence="1">
    <location>
        <begin position="223"/>
        <end position="240"/>
    </location>
</feature>
<sequence>MNRTNLNLFVLFLFFGVYFGLDQLFFASVHSKMTSLLHNRTLGHISTYGLSLLPLLVGAFLLRPKDQDTLISKFGLNGSFISGLAIGGLATLPMFIGYAFKFSLIKEPDFNSLMINTVSAGFFEELIFRAYFFGLVYRYTRLGFIPAILATSFVFALLHLYQSQDPVELALIFTTTFFGSVLFGWLYTEWKFNLWVPIALHILMNLAWMLFDVDDTAAGNWYANSFRFLTITIVITLTVIKAKRMHGGLQVNRKTLWRKS</sequence>